<feature type="region of interest" description="Disordered" evidence="7">
    <location>
        <begin position="1"/>
        <end position="55"/>
    </location>
</feature>
<dbReference type="PANTHER" id="PTHR11360:SF224">
    <property type="entry name" value="MAJOR FACILITATOR SUPERFAMILY (MFS) PROFILE DOMAIN-CONTAINING PROTEIN-RELATED"/>
    <property type="match status" value="1"/>
</dbReference>
<dbReference type="AlphaFoldDB" id="A0A9P8C2H9"/>
<comment type="subcellular location">
    <subcellularLocation>
        <location evidence="1">Membrane</location>
        <topology evidence="1">Multi-pass membrane protein</topology>
    </subcellularLocation>
</comment>
<evidence type="ECO:0000259" key="9">
    <source>
        <dbReference type="PROSITE" id="PS50850"/>
    </source>
</evidence>
<keyword evidence="3" id="KW-0813">Transport</keyword>
<evidence type="ECO:0000256" key="5">
    <source>
        <dbReference type="ARBA" id="ARBA00022989"/>
    </source>
</evidence>
<organism evidence="10 11">
    <name type="scientific">Amylocarpus encephaloides</name>
    <dbReference type="NCBI Taxonomy" id="45428"/>
    <lineage>
        <taxon>Eukaryota</taxon>
        <taxon>Fungi</taxon>
        <taxon>Dikarya</taxon>
        <taxon>Ascomycota</taxon>
        <taxon>Pezizomycotina</taxon>
        <taxon>Leotiomycetes</taxon>
        <taxon>Helotiales</taxon>
        <taxon>Helotiales incertae sedis</taxon>
        <taxon>Amylocarpus</taxon>
    </lineage>
</organism>
<dbReference type="GO" id="GO:0022857">
    <property type="term" value="F:transmembrane transporter activity"/>
    <property type="evidence" value="ECO:0007669"/>
    <property type="project" value="InterPro"/>
</dbReference>
<evidence type="ECO:0000256" key="2">
    <source>
        <dbReference type="ARBA" id="ARBA00006727"/>
    </source>
</evidence>
<protein>
    <submittedName>
        <fullName evidence="10">Major facilitator superfamily domain-containing protein</fullName>
    </submittedName>
</protein>
<feature type="compositionally biased region" description="Low complexity" evidence="7">
    <location>
        <begin position="7"/>
        <end position="19"/>
    </location>
</feature>
<proteinExistence type="inferred from homology"/>
<evidence type="ECO:0000256" key="7">
    <source>
        <dbReference type="SAM" id="MobiDB-lite"/>
    </source>
</evidence>
<feature type="transmembrane region" description="Helical" evidence="8">
    <location>
        <begin position="141"/>
        <end position="160"/>
    </location>
</feature>
<feature type="transmembrane region" description="Helical" evidence="8">
    <location>
        <begin position="364"/>
        <end position="383"/>
    </location>
</feature>
<feature type="domain" description="Major facilitator superfamily (MFS) profile" evidence="9">
    <location>
        <begin position="300"/>
        <end position="489"/>
    </location>
</feature>
<evidence type="ECO:0000313" key="11">
    <source>
        <dbReference type="Proteomes" id="UP000824998"/>
    </source>
</evidence>
<dbReference type="InterPro" id="IPR011701">
    <property type="entry name" value="MFS"/>
</dbReference>
<feature type="transmembrane region" description="Helical" evidence="8">
    <location>
        <begin position="192"/>
        <end position="212"/>
    </location>
</feature>
<feature type="transmembrane region" description="Helical" evidence="8">
    <location>
        <begin position="256"/>
        <end position="276"/>
    </location>
</feature>
<comment type="caution">
    <text evidence="10">The sequence shown here is derived from an EMBL/GenBank/DDBJ whole genome shotgun (WGS) entry which is preliminary data.</text>
</comment>
<name>A0A9P8C2H9_9HELO</name>
<evidence type="ECO:0000313" key="10">
    <source>
        <dbReference type="EMBL" id="KAG9231434.1"/>
    </source>
</evidence>
<evidence type="ECO:0000256" key="6">
    <source>
        <dbReference type="ARBA" id="ARBA00023136"/>
    </source>
</evidence>
<reference evidence="10" key="1">
    <citation type="journal article" date="2021" name="IMA Fungus">
        <title>Genomic characterization of three marine fungi, including Emericellopsis atlantica sp. nov. with signatures of a generalist lifestyle and marine biomass degradation.</title>
        <authorList>
            <person name="Hagestad O.C."/>
            <person name="Hou L."/>
            <person name="Andersen J.H."/>
            <person name="Hansen E.H."/>
            <person name="Altermark B."/>
            <person name="Li C."/>
            <person name="Kuhnert E."/>
            <person name="Cox R.J."/>
            <person name="Crous P.W."/>
            <person name="Spatafora J.W."/>
            <person name="Lail K."/>
            <person name="Amirebrahimi M."/>
            <person name="Lipzen A."/>
            <person name="Pangilinan J."/>
            <person name="Andreopoulos W."/>
            <person name="Hayes R.D."/>
            <person name="Ng V."/>
            <person name="Grigoriev I.V."/>
            <person name="Jackson S.A."/>
            <person name="Sutton T.D.S."/>
            <person name="Dobson A.D.W."/>
            <person name="Rama T."/>
        </authorList>
    </citation>
    <scope>NUCLEOTIDE SEQUENCE</scope>
    <source>
        <strain evidence="10">TRa018bII</strain>
    </source>
</reference>
<feature type="transmembrane region" description="Helical" evidence="8">
    <location>
        <begin position="167"/>
        <end position="186"/>
    </location>
</feature>
<feature type="transmembrane region" description="Helical" evidence="8">
    <location>
        <begin position="224"/>
        <end position="244"/>
    </location>
</feature>
<keyword evidence="6 8" id="KW-0472">Membrane</keyword>
<dbReference type="InterPro" id="IPR050327">
    <property type="entry name" value="Proton-linked_MCT"/>
</dbReference>
<dbReference type="CDD" id="cd17352">
    <property type="entry name" value="MFS_MCT_SLC16"/>
    <property type="match status" value="1"/>
</dbReference>
<feature type="transmembrane region" description="Helical" evidence="8">
    <location>
        <begin position="300"/>
        <end position="323"/>
    </location>
</feature>
<keyword evidence="4 8" id="KW-0812">Transmembrane</keyword>
<keyword evidence="11" id="KW-1185">Reference proteome</keyword>
<feature type="transmembrane region" description="Helical" evidence="8">
    <location>
        <begin position="389"/>
        <end position="414"/>
    </location>
</feature>
<dbReference type="Proteomes" id="UP000824998">
    <property type="component" value="Unassembled WGS sequence"/>
</dbReference>
<feature type="transmembrane region" description="Helical" evidence="8">
    <location>
        <begin position="454"/>
        <end position="476"/>
    </location>
</feature>
<dbReference type="PROSITE" id="PS50850">
    <property type="entry name" value="MFS"/>
    <property type="match status" value="1"/>
</dbReference>
<evidence type="ECO:0000256" key="1">
    <source>
        <dbReference type="ARBA" id="ARBA00004141"/>
    </source>
</evidence>
<dbReference type="PANTHER" id="PTHR11360">
    <property type="entry name" value="MONOCARBOXYLATE TRANSPORTER"/>
    <property type="match status" value="1"/>
</dbReference>
<evidence type="ECO:0000256" key="3">
    <source>
        <dbReference type="ARBA" id="ARBA00022448"/>
    </source>
</evidence>
<keyword evidence="5 8" id="KW-1133">Transmembrane helix</keyword>
<accession>A0A9P8C2H9</accession>
<evidence type="ECO:0000256" key="8">
    <source>
        <dbReference type="SAM" id="Phobius"/>
    </source>
</evidence>
<dbReference type="EMBL" id="MU251602">
    <property type="protein sequence ID" value="KAG9231434.1"/>
    <property type="molecule type" value="Genomic_DNA"/>
</dbReference>
<gene>
    <name evidence="10" type="ORF">BJ875DRAFT_469539</name>
</gene>
<sequence>MASDNRPSTPSTMTGSTMMERNKNPASRDGGVDTTCNSDDVSLEKFGSQNKETGANIFPESAAEAEADLEKGAVVSQPAAKPGGVNPADFPDGGLEAWLVVAGGWCAMFVSFGWINCIGVFQDYYEKTYLSQYSSSTISWIPSMEVFMMFLGGPVFGKVFDNYGPRWLLLFGTFFHVFGLMMASLSTQYYQFILSQGVVSACGASAIFFAVMGSCGTWFFKNRAAAFGVMASGSSMGGVILPIFVSKLIPQIGFPWTMRAAAFMILGLLMFSNLFVKSRLTPIVKKIDIMDYIRPLQEPAFMFTCIASFLFFFGTFLPFNYVILQAQKNGMSTDLSIYLISILNAASIFGRILPGIAADRLGRFNTMITTCAFSAIIVLALWLPSSSNAPIIVFCVLYGFSSGAFVSMGPALLAQISPIRELGVRCGTFFLFVAVGGLTGNPIGGALISRDNGGFTYLQVFCGVTMVAGTAVYVVARWIQCGFNLKKVI</sequence>
<dbReference type="SUPFAM" id="SSF103473">
    <property type="entry name" value="MFS general substrate transporter"/>
    <property type="match status" value="1"/>
</dbReference>
<evidence type="ECO:0000256" key="4">
    <source>
        <dbReference type="ARBA" id="ARBA00022692"/>
    </source>
</evidence>
<comment type="similarity">
    <text evidence="2">Belongs to the major facilitator superfamily. Monocarboxylate porter (TC 2.A.1.13) family.</text>
</comment>
<dbReference type="Pfam" id="PF07690">
    <property type="entry name" value="MFS_1"/>
    <property type="match status" value="1"/>
</dbReference>
<dbReference type="InterPro" id="IPR036259">
    <property type="entry name" value="MFS_trans_sf"/>
</dbReference>
<dbReference type="InterPro" id="IPR020846">
    <property type="entry name" value="MFS_dom"/>
</dbReference>
<feature type="transmembrane region" description="Helical" evidence="8">
    <location>
        <begin position="97"/>
        <end position="121"/>
    </location>
</feature>
<feature type="transmembrane region" description="Helical" evidence="8">
    <location>
        <begin position="426"/>
        <end position="448"/>
    </location>
</feature>
<dbReference type="GO" id="GO:0016020">
    <property type="term" value="C:membrane"/>
    <property type="evidence" value="ECO:0007669"/>
    <property type="project" value="UniProtKB-SubCell"/>
</dbReference>
<feature type="transmembrane region" description="Helical" evidence="8">
    <location>
        <begin position="335"/>
        <end position="352"/>
    </location>
</feature>
<dbReference type="Gene3D" id="1.20.1250.20">
    <property type="entry name" value="MFS general substrate transporter like domains"/>
    <property type="match status" value="2"/>
</dbReference>
<dbReference type="OrthoDB" id="5667at2759"/>